<sequence>MNPQTILRQATGLNLTKAVAERAMASRMERLGVAEREAYLAALSQEELTQLVELVVVPESWLFRDPVAFQAAVIHVKAILSGADEGRIARILSVPCAGGEEPYSMAMALSDAGVPPQRYTIDAWDISPACVARAQAGVYGRNAFRSDDLRFRERHFTRVGENEEYGIDDALRNKVRFRQGSLFALDAGSLPRYDIIFCRNLLIYFDKPTTQDAATRLSALLADDGLLFAGYAEVPAFCQHGFAPLQFPRAFGLKKEGAAAPDTPASAAARMAVTHARRATTARTPATAKPPATSRPAAPAATATKAATTAAATTTTTVPAPAATTAALLEQARKLADQGHFEEAASACQTCLAQAPDAADAYFILGLLDEQAGQQAKAEQHWRRCIYLRPDHYEALCHLALLAEHNGDPAAAALKARAARVYQRQQPS</sequence>
<feature type="compositionally biased region" description="Low complexity" evidence="5">
    <location>
        <begin position="281"/>
        <end position="315"/>
    </location>
</feature>
<accession>A0A7W2FEW7</accession>
<keyword evidence="8" id="KW-1185">Reference proteome</keyword>
<proteinExistence type="predicted"/>
<dbReference type="SUPFAM" id="SSF48452">
    <property type="entry name" value="TPR-like"/>
    <property type="match status" value="1"/>
</dbReference>
<keyword evidence="1 7" id="KW-0489">Methyltransferase</keyword>
<comment type="caution">
    <text evidence="7">The sequence shown here is derived from an EMBL/GenBank/DDBJ whole genome shotgun (WGS) entry which is preliminary data.</text>
</comment>
<dbReference type="GO" id="GO:0032259">
    <property type="term" value="P:methylation"/>
    <property type="evidence" value="ECO:0007669"/>
    <property type="project" value="UniProtKB-KW"/>
</dbReference>
<dbReference type="GO" id="GO:0008757">
    <property type="term" value="F:S-adenosylmethionine-dependent methyltransferase activity"/>
    <property type="evidence" value="ECO:0007669"/>
    <property type="project" value="InterPro"/>
</dbReference>
<dbReference type="PANTHER" id="PTHR24422">
    <property type="entry name" value="CHEMOTAXIS PROTEIN METHYLTRANSFERASE"/>
    <property type="match status" value="1"/>
</dbReference>
<dbReference type="InterPro" id="IPR000780">
    <property type="entry name" value="CheR_MeTrfase"/>
</dbReference>
<dbReference type="PANTHER" id="PTHR24422:SF19">
    <property type="entry name" value="CHEMOTAXIS PROTEIN METHYLTRANSFERASE"/>
    <property type="match status" value="1"/>
</dbReference>
<keyword evidence="4" id="KW-0802">TPR repeat</keyword>
<feature type="domain" description="CheR-type methyltransferase" evidence="6">
    <location>
        <begin position="17"/>
        <end position="233"/>
    </location>
</feature>
<dbReference type="SUPFAM" id="SSF53335">
    <property type="entry name" value="S-adenosyl-L-methionine-dependent methyltransferases"/>
    <property type="match status" value="1"/>
</dbReference>
<feature type="repeat" description="TPR" evidence="4">
    <location>
        <begin position="359"/>
        <end position="392"/>
    </location>
</feature>
<dbReference type="InterPro" id="IPR022642">
    <property type="entry name" value="CheR_C"/>
</dbReference>
<dbReference type="EMBL" id="JACEZU010000016">
    <property type="protein sequence ID" value="MBA5690372.1"/>
    <property type="molecule type" value="Genomic_DNA"/>
</dbReference>
<protein>
    <submittedName>
        <fullName evidence="7">Methyltransferase</fullName>
    </submittedName>
</protein>
<evidence type="ECO:0000256" key="4">
    <source>
        <dbReference type="PROSITE-ProRule" id="PRU00339"/>
    </source>
</evidence>
<feature type="region of interest" description="Disordered" evidence="5">
    <location>
        <begin position="279"/>
        <end position="315"/>
    </location>
</feature>
<dbReference type="InterPro" id="IPR050903">
    <property type="entry name" value="Bact_Chemotaxis_MeTrfase"/>
</dbReference>
<dbReference type="Proteomes" id="UP000573499">
    <property type="component" value="Unassembled WGS sequence"/>
</dbReference>
<reference evidence="7 8" key="1">
    <citation type="submission" date="2020-07" db="EMBL/GenBank/DDBJ databases">
        <title>Novel species isolated from subtropical streams in China.</title>
        <authorList>
            <person name="Lu H."/>
        </authorList>
    </citation>
    <scope>NUCLEOTIDE SEQUENCE [LARGE SCALE GENOMIC DNA]</scope>
    <source>
        <strain evidence="7 8">LX47W</strain>
    </source>
</reference>
<dbReference type="InterPro" id="IPR011990">
    <property type="entry name" value="TPR-like_helical_dom_sf"/>
</dbReference>
<dbReference type="PRINTS" id="PR00996">
    <property type="entry name" value="CHERMTFRASE"/>
</dbReference>
<dbReference type="InterPro" id="IPR029063">
    <property type="entry name" value="SAM-dependent_MTases_sf"/>
</dbReference>
<gene>
    <name evidence="7" type="ORF">H3H39_25335</name>
</gene>
<evidence type="ECO:0000256" key="2">
    <source>
        <dbReference type="ARBA" id="ARBA00022679"/>
    </source>
</evidence>
<dbReference type="Gene3D" id="1.25.40.10">
    <property type="entry name" value="Tetratricopeptide repeat domain"/>
    <property type="match status" value="1"/>
</dbReference>
<dbReference type="Pfam" id="PF01739">
    <property type="entry name" value="CheR"/>
    <property type="match status" value="1"/>
</dbReference>
<evidence type="ECO:0000313" key="8">
    <source>
        <dbReference type="Proteomes" id="UP000573499"/>
    </source>
</evidence>
<name>A0A7W2FEW7_9BURK</name>
<dbReference type="AlphaFoldDB" id="A0A7W2FEW7"/>
<dbReference type="PROSITE" id="PS50123">
    <property type="entry name" value="CHER"/>
    <property type="match status" value="1"/>
</dbReference>
<evidence type="ECO:0000259" key="6">
    <source>
        <dbReference type="PROSITE" id="PS50123"/>
    </source>
</evidence>
<evidence type="ECO:0000256" key="1">
    <source>
        <dbReference type="ARBA" id="ARBA00022603"/>
    </source>
</evidence>
<keyword evidence="2 7" id="KW-0808">Transferase</keyword>
<dbReference type="InterPro" id="IPR019734">
    <property type="entry name" value="TPR_rpt"/>
</dbReference>
<dbReference type="SMART" id="SM00028">
    <property type="entry name" value="TPR"/>
    <property type="match status" value="3"/>
</dbReference>
<keyword evidence="3" id="KW-0949">S-adenosyl-L-methionine</keyword>
<dbReference type="Gene3D" id="3.40.50.150">
    <property type="entry name" value="Vaccinia Virus protein VP39"/>
    <property type="match status" value="1"/>
</dbReference>
<dbReference type="SMART" id="SM00138">
    <property type="entry name" value="MeTrc"/>
    <property type="match status" value="1"/>
</dbReference>
<evidence type="ECO:0000256" key="5">
    <source>
        <dbReference type="SAM" id="MobiDB-lite"/>
    </source>
</evidence>
<evidence type="ECO:0000313" key="7">
    <source>
        <dbReference type="EMBL" id="MBA5690372.1"/>
    </source>
</evidence>
<dbReference type="RefSeq" id="WP_182157172.1">
    <property type="nucleotide sequence ID" value="NZ_JACEZU010000016.1"/>
</dbReference>
<dbReference type="PROSITE" id="PS50005">
    <property type="entry name" value="TPR"/>
    <property type="match status" value="1"/>
</dbReference>
<evidence type="ECO:0000256" key="3">
    <source>
        <dbReference type="ARBA" id="ARBA00022691"/>
    </source>
</evidence>
<organism evidence="7 8">
    <name type="scientific">Rugamonas apoptosis</name>
    <dbReference type="NCBI Taxonomy" id="2758570"/>
    <lineage>
        <taxon>Bacteria</taxon>
        <taxon>Pseudomonadati</taxon>
        <taxon>Pseudomonadota</taxon>
        <taxon>Betaproteobacteria</taxon>
        <taxon>Burkholderiales</taxon>
        <taxon>Oxalobacteraceae</taxon>
        <taxon>Telluria group</taxon>
        <taxon>Rugamonas</taxon>
    </lineage>
</organism>